<dbReference type="RefSeq" id="WP_008902474.1">
    <property type="nucleotide sequence ID" value="NZ_GL397071.1"/>
</dbReference>
<evidence type="ECO:0000313" key="2">
    <source>
        <dbReference type="EMBL" id="EFM24833.1"/>
    </source>
</evidence>
<keyword evidence="2" id="KW-0489">Methyltransferase</keyword>
<organism evidence="2 3">
    <name type="scientific">Peptoniphilus duerdenii ATCC BAA-1640</name>
    <dbReference type="NCBI Taxonomy" id="862517"/>
    <lineage>
        <taxon>Bacteria</taxon>
        <taxon>Bacillati</taxon>
        <taxon>Bacillota</taxon>
        <taxon>Tissierellia</taxon>
        <taxon>Tissierellales</taxon>
        <taxon>Peptoniphilaceae</taxon>
        <taxon>Peptoniphilus</taxon>
    </lineage>
</organism>
<sequence>MINIIGLGAGSYEELTLEACRTLKNGNRNFTRTKETEAIKYFEIENIPYASFDDYYEDAESFDEVYKKIVSTLLEEEKSGDINYSVPGHPLVAERTVRMLIESGVEYKIISGLSFIEPTLNIVKKDISEGFILLDALEISDLMIDPKKHIIITQVYNERILSDMKLLLSSIYGDEYEVYLVVDAGLESESGKKLKIEDLDRGHFVNHRTCLFIPKSDIKTILDLEKILKEVEVDESLEEISDEFMTIWNKIRVGNRYGYWEMSEIFDKISKK</sequence>
<keyword evidence="3" id="KW-1185">Reference proteome</keyword>
<reference evidence="2 3" key="1">
    <citation type="submission" date="2010-07" db="EMBL/GenBank/DDBJ databases">
        <authorList>
            <person name="Muzny D."/>
            <person name="Qin X."/>
            <person name="Deng J."/>
            <person name="Jiang H."/>
            <person name="Liu Y."/>
            <person name="Qu J."/>
            <person name="Song X.-Z."/>
            <person name="Zhang L."/>
            <person name="Thornton R."/>
            <person name="Coyle M."/>
            <person name="Francisco L."/>
            <person name="Jackson L."/>
            <person name="Javaid M."/>
            <person name="Korchina V."/>
            <person name="Kovar C."/>
            <person name="Mata R."/>
            <person name="Mathew T."/>
            <person name="Ngo R."/>
            <person name="Nguyen L."/>
            <person name="Nguyen N."/>
            <person name="Okwuonu G."/>
            <person name="Ongeri F."/>
            <person name="Pham C."/>
            <person name="Simmons D."/>
            <person name="Wilczek-Boney K."/>
            <person name="Hale W."/>
            <person name="Jakkamsetti A."/>
            <person name="Pham P."/>
            <person name="Ruth R."/>
            <person name="San Lucas F."/>
            <person name="Warren J."/>
            <person name="Zhang J."/>
            <person name="Zhao Z."/>
            <person name="Zhou C."/>
            <person name="Zhu D."/>
            <person name="Lee S."/>
            <person name="Bess C."/>
            <person name="Blankenburg K."/>
            <person name="Forbes L."/>
            <person name="Fu Q."/>
            <person name="Gubbala S."/>
            <person name="Hirani K."/>
            <person name="Jayaseelan J.C."/>
            <person name="Lara F."/>
            <person name="Munidasa M."/>
            <person name="Palculict T."/>
            <person name="Patil S."/>
            <person name="Pu L.-L."/>
            <person name="Saada N."/>
            <person name="Tang L."/>
            <person name="Weissenberger G."/>
            <person name="Zhu Y."/>
            <person name="Hemphill L."/>
            <person name="Shang Y."/>
            <person name="Youmans B."/>
            <person name="Ayvaz T."/>
            <person name="Ross M."/>
            <person name="Santibanez J."/>
            <person name="Aqrawi P."/>
            <person name="Gross S."/>
            <person name="Joshi V."/>
            <person name="Fowler G."/>
            <person name="Nazareth L."/>
            <person name="Reid J."/>
            <person name="Worley K."/>
            <person name="Petrosino J."/>
            <person name="Highlander S."/>
            <person name="Gibbs R."/>
        </authorList>
    </citation>
    <scope>NUCLEOTIDE SEQUENCE [LARGE SCALE GENOMIC DNA]</scope>
    <source>
        <strain evidence="2 3">ATCC BAA-1640</strain>
    </source>
</reference>
<dbReference type="InterPro" id="IPR014777">
    <property type="entry name" value="4pyrrole_Mease_sub1"/>
</dbReference>
<dbReference type="Pfam" id="PF00590">
    <property type="entry name" value="TP_methylase"/>
    <property type="match status" value="1"/>
</dbReference>
<dbReference type="InterPro" id="IPR035996">
    <property type="entry name" value="4pyrrol_Methylase_sf"/>
</dbReference>
<gene>
    <name evidence="2" type="ORF">HMPREF9225_1699</name>
</gene>
<comment type="caution">
    <text evidence="2">The sequence shown here is derived from an EMBL/GenBank/DDBJ whole genome shotgun (WGS) entry which is preliminary data.</text>
</comment>
<dbReference type="InterPro" id="IPR035013">
    <property type="entry name" value="YabN_N"/>
</dbReference>
<dbReference type="AlphaFoldDB" id="E0NNG0"/>
<dbReference type="OrthoDB" id="9808939at2"/>
<dbReference type="GO" id="GO:0008168">
    <property type="term" value="F:methyltransferase activity"/>
    <property type="evidence" value="ECO:0007669"/>
    <property type="project" value="UniProtKB-KW"/>
</dbReference>
<evidence type="ECO:0000313" key="3">
    <source>
        <dbReference type="Proteomes" id="UP000003280"/>
    </source>
</evidence>
<protein>
    <submittedName>
        <fullName evidence="2">Tetrapyrrole methylase</fullName>
    </submittedName>
</protein>
<proteinExistence type="predicted"/>
<dbReference type="InterPro" id="IPR000878">
    <property type="entry name" value="4pyrrol_Mease"/>
</dbReference>
<dbReference type="CDD" id="cd11723">
    <property type="entry name" value="YabN_N_like"/>
    <property type="match status" value="1"/>
</dbReference>
<keyword evidence="2" id="KW-0808">Transferase</keyword>
<dbReference type="STRING" id="862517.HMPREF9225_1699"/>
<dbReference type="EMBL" id="AEEH01000048">
    <property type="protein sequence ID" value="EFM24833.1"/>
    <property type="molecule type" value="Genomic_DNA"/>
</dbReference>
<dbReference type="Proteomes" id="UP000003280">
    <property type="component" value="Unassembled WGS sequence"/>
</dbReference>
<feature type="domain" description="Tetrapyrrole methylase" evidence="1">
    <location>
        <begin position="1"/>
        <end position="199"/>
    </location>
</feature>
<evidence type="ECO:0000259" key="1">
    <source>
        <dbReference type="Pfam" id="PF00590"/>
    </source>
</evidence>
<dbReference type="Gene3D" id="3.40.1010.10">
    <property type="entry name" value="Cobalt-precorrin-4 Transmethylase, Domain 1"/>
    <property type="match status" value="1"/>
</dbReference>
<dbReference type="HOGENOM" id="CLU_038356_1_1_9"/>
<dbReference type="GO" id="GO:0032259">
    <property type="term" value="P:methylation"/>
    <property type="evidence" value="ECO:0007669"/>
    <property type="project" value="UniProtKB-KW"/>
</dbReference>
<accession>E0NNG0</accession>
<name>E0NNG0_9FIRM</name>
<dbReference type="SUPFAM" id="SSF53790">
    <property type="entry name" value="Tetrapyrrole methylase"/>
    <property type="match status" value="1"/>
</dbReference>
<dbReference type="eggNOG" id="COG3956">
    <property type="taxonomic scope" value="Bacteria"/>
</dbReference>